<evidence type="ECO:0000259" key="12">
    <source>
        <dbReference type="PROSITE" id="PS50113"/>
    </source>
</evidence>
<evidence type="ECO:0000259" key="10">
    <source>
        <dbReference type="PROSITE" id="PS50109"/>
    </source>
</evidence>
<dbReference type="InterPro" id="IPR000014">
    <property type="entry name" value="PAS"/>
</dbReference>
<dbReference type="Gene3D" id="3.30.450.40">
    <property type="match status" value="1"/>
</dbReference>
<dbReference type="RefSeq" id="WP_148898674.1">
    <property type="nucleotide sequence ID" value="NZ_VNHY01000002.1"/>
</dbReference>
<gene>
    <name evidence="13" type="ORF">LX73_1321</name>
</gene>
<evidence type="ECO:0000256" key="1">
    <source>
        <dbReference type="ARBA" id="ARBA00000085"/>
    </source>
</evidence>
<dbReference type="OrthoDB" id="9811889at2"/>
<dbReference type="SMART" id="SM00086">
    <property type="entry name" value="PAC"/>
    <property type="match status" value="2"/>
</dbReference>
<dbReference type="Gene3D" id="3.30.565.10">
    <property type="entry name" value="Histidine kinase-like ATPase, C-terminal domain"/>
    <property type="match status" value="1"/>
</dbReference>
<keyword evidence="9" id="KW-0175">Coiled coil</keyword>
<name>A0A5D3YJD4_9BACT</name>
<feature type="domain" description="PAC" evidence="12">
    <location>
        <begin position="490"/>
        <end position="542"/>
    </location>
</feature>
<feature type="coiled-coil region" evidence="9">
    <location>
        <begin position="156"/>
        <end position="183"/>
    </location>
</feature>
<reference evidence="13 14" key="1">
    <citation type="submission" date="2019-07" db="EMBL/GenBank/DDBJ databases">
        <title>Genomic Encyclopedia of Archaeal and Bacterial Type Strains, Phase II (KMG-II): from individual species to whole genera.</title>
        <authorList>
            <person name="Goeker M."/>
        </authorList>
    </citation>
    <scope>NUCLEOTIDE SEQUENCE [LARGE SCALE GENOMIC DNA]</scope>
    <source>
        <strain evidence="13 14">DSM 21935</strain>
    </source>
</reference>
<evidence type="ECO:0000256" key="5">
    <source>
        <dbReference type="ARBA" id="ARBA00022741"/>
    </source>
</evidence>
<evidence type="ECO:0000256" key="6">
    <source>
        <dbReference type="ARBA" id="ARBA00022777"/>
    </source>
</evidence>
<organism evidence="13 14">
    <name type="scientific">Fodinibius salinus</name>
    <dbReference type="NCBI Taxonomy" id="860790"/>
    <lineage>
        <taxon>Bacteria</taxon>
        <taxon>Pseudomonadati</taxon>
        <taxon>Balneolota</taxon>
        <taxon>Balneolia</taxon>
        <taxon>Balneolales</taxon>
        <taxon>Balneolaceae</taxon>
        <taxon>Fodinibius</taxon>
    </lineage>
</organism>
<dbReference type="Pfam" id="PF07568">
    <property type="entry name" value="HisKA_2"/>
    <property type="match status" value="1"/>
</dbReference>
<keyword evidence="7" id="KW-0067">ATP-binding</keyword>
<dbReference type="InterPro" id="IPR001610">
    <property type="entry name" value="PAC"/>
</dbReference>
<dbReference type="Pfam" id="PF02518">
    <property type="entry name" value="HATPase_c"/>
    <property type="match status" value="1"/>
</dbReference>
<dbReference type="Gene3D" id="3.30.450.20">
    <property type="entry name" value="PAS domain"/>
    <property type="match status" value="3"/>
</dbReference>
<keyword evidence="8" id="KW-0843">Virulence</keyword>
<dbReference type="GO" id="GO:0004673">
    <property type="term" value="F:protein histidine kinase activity"/>
    <property type="evidence" value="ECO:0007669"/>
    <property type="project" value="UniProtKB-EC"/>
</dbReference>
<evidence type="ECO:0000313" key="14">
    <source>
        <dbReference type="Proteomes" id="UP000324595"/>
    </source>
</evidence>
<accession>A0A5D3YJD4</accession>
<feature type="domain" description="PAC" evidence="12">
    <location>
        <begin position="364"/>
        <end position="414"/>
    </location>
</feature>
<dbReference type="InterPro" id="IPR011495">
    <property type="entry name" value="Sig_transdc_His_kin_sub2_dim/P"/>
</dbReference>
<keyword evidence="14" id="KW-1185">Reference proteome</keyword>
<keyword evidence="3" id="KW-0597">Phosphoprotein</keyword>
<dbReference type="InterPro" id="IPR003018">
    <property type="entry name" value="GAF"/>
</dbReference>
<keyword evidence="6" id="KW-0418">Kinase</keyword>
<dbReference type="InterPro" id="IPR035965">
    <property type="entry name" value="PAS-like_dom_sf"/>
</dbReference>
<dbReference type="InterPro" id="IPR013655">
    <property type="entry name" value="PAS_fold_3"/>
</dbReference>
<dbReference type="InterPro" id="IPR029016">
    <property type="entry name" value="GAF-like_dom_sf"/>
</dbReference>
<dbReference type="EMBL" id="VNHY01000002">
    <property type="protein sequence ID" value="TYP93615.1"/>
    <property type="molecule type" value="Genomic_DNA"/>
</dbReference>
<dbReference type="InterPro" id="IPR000700">
    <property type="entry name" value="PAS-assoc_C"/>
</dbReference>
<dbReference type="InterPro" id="IPR003594">
    <property type="entry name" value="HATPase_dom"/>
</dbReference>
<dbReference type="Pfam" id="PF08447">
    <property type="entry name" value="PAS_3"/>
    <property type="match status" value="1"/>
</dbReference>
<dbReference type="Gene3D" id="2.10.70.100">
    <property type="match status" value="1"/>
</dbReference>
<dbReference type="InterPro" id="IPR005467">
    <property type="entry name" value="His_kinase_dom"/>
</dbReference>
<evidence type="ECO:0000256" key="4">
    <source>
        <dbReference type="ARBA" id="ARBA00022679"/>
    </source>
</evidence>
<dbReference type="GO" id="GO:0005524">
    <property type="term" value="F:ATP binding"/>
    <property type="evidence" value="ECO:0007669"/>
    <property type="project" value="UniProtKB-KW"/>
</dbReference>
<evidence type="ECO:0000256" key="9">
    <source>
        <dbReference type="SAM" id="Coils"/>
    </source>
</evidence>
<protein>
    <recommendedName>
        <fullName evidence="2">histidine kinase</fullName>
        <ecNumber evidence="2">2.7.13.3</ecNumber>
    </recommendedName>
</protein>
<dbReference type="SUPFAM" id="SSF55785">
    <property type="entry name" value="PYP-like sensor domain (PAS domain)"/>
    <property type="match status" value="3"/>
</dbReference>
<evidence type="ECO:0000256" key="7">
    <source>
        <dbReference type="ARBA" id="ARBA00022840"/>
    </source>
</evidence>
<evidence type="ECO:0000313" key="13">
    <source>
        <dbReference type="EMBL" id="TYP93615.1"/>
    </source>
</evidence>
<evidence type="ECO:0000256" key="8">
    <source>
        <dbReference type="ARBA" id="ARBA00023026"/>
    </source>
</evidence>
<dbReference type="Pfam" id="PF13426">
    <property type="entry name" value="PAS_9"/>
    <property type="match status" value="2"/>
</dbReference>
<evidence type="ECO:0000259" key="11">
    <source>
        <dbReference type="PROSITE" id="PS50112"/>
    </source>
</evidence>
<proteinExistence type="predicted"/>
<dbReference type="InterPro" id="IPR036890">
    <property type="entry name" value="HATPase_C_sf"/>
</dbReference>
<comment type="catalytic activity">
    <reaction evidence="1">
        <text>ATP + protein L-histidine = ADP + protein N-phospho-L-histidine.</text>
        <dbReference type="EC" id="2.7.13.3"/>
    </reaction>
</comment>
<dbReference type="SMART" id="SM00065">
    <property type="entry name" value="GAF"/>
    <property type="match status" value="1"/>
</dbReference>
<dbReference type="AlphaFoldDB" id="A0A5D3YJD4"/>
<dbReference type="PROSITE" id="PS50113">
    <property type="entry name" value="PAC"/>
    <property type="match status" value="2"/>
</dbReference>
<dbReference type="EC" id="2.7.13.3" evidence="2"/>
<dbReference type="PANTHER" id="PTHR41523:SF8">
    <property type="entry name" value="ETHYLENE RESPONSE SENSOR PROTEIN"/>
    <property type="match status" value="1"/>
</dbReference>
<dbReference type="SUPFAM" id="SSF55874">
    <property type="entry name" value="ATPase domain of HSP90 chaperone/DNA topoisomerase II/histidine kinase"/>
    <property type="match status" value="1"/>
</dbReference>
<dbReference type="NCBIfam" id="TIGR00229">
    <property type="entry name" value="sensory_box"/>
    <property type="match status" value="3"/>
</dbReference>
<dbReference type="SMART" id="SM00091">
    <property type="entry name" value="PAS"/>
    <property type="match status" value="2"/>
</dbReference>
<dbReference type="SUPFAM" id="SSF55781">
    <property type="entry name" value="GAF domain-like"/>
    <property type="match status" value="1"/>
</dbReference>
<keyword evidence="4" id="KW-0808">Transferase</keyword>
<dbReference type="Proteomes" id="UP000324595">
    <property type="component" value="Unassembled WGS sequence"/>
</dbReference>
<dbReference type="PANTHER" id="PTHR41523">
    <property type="entry name" value="TWO-COMPONENT SYSTEM SENSOR PROTEIN"/>
    <property type="match status" value="1"/>
</dbReference>
<feature type="domain" description="Histidine kinase" evidence="10">
    <location>
        <begin position="553"/>
        <end position="746"/>
    </location>
</feature>
<comment type="caution">
    <text evidence="13">The sequence shown here is derived from an EMBL/GenBank/DDBJ whole genome shotgun (WGS) entry which is preliminary data.</text>
</comment>
<evidence type="ECO:0000256" key="2">
    <source>
        <dbReference type="ARBA" id="ARBA00012438"/>
    </source>
</evidence>
<keyword evidence="5" id="KW-0547">Nucleotide-binding</keyword>
<evidence type="ECO:0000256" key="3">
    <source>
        <dbReference type="ARBA" id="ARBA00022553"/>
    </source>
</evidence>
<dbReference type="PROSITE" id="PS50112">
    <property type="entry name" value="PAS"/>
    <property type="match status" value="1"/>
</dbReference>
<feature type="domain" description="PAS" evidence="11">
    <location>
        <begin position="292"/>
        <end position="362"/>
    </location>
</feature>
<dbReference type="SMART" id="SM00387">
    <property type="entry name" value="HATPase_c"/>
    <property type="match status" value="1"/>
</dbReference>
<dbReference type="CDD" id="cd00130">
    <property type="entry name" value="PAS"/>
    <property type="match status" value="2"/>
</dbReference>
<dbReference type="Pfam" id="PF01590">
    <property type="entry name" value="GAF"/>
    <property type="match status" value="1"/>
</dbReference>
<sequence length="756" mass="87160">MDNHISHTEHEEERVRELLRYNILDTPDEKEFDDLTKMAAYLCDVKYAHINFLDHKRQWTKSCHGWDVREMPRDESICNHTIQRDKYMVVNDLSEDPHFKDMDYVKDKSIRFYAGVILKNNGYKLGTLCVFGPEPKQLSDNQLESLQILGNEVEAQLELRLKREELIEEHKRLKKSAIFLQNSTDIRMILDPETLRILEVNKEVEELLGYETGEIQDTTLANHLRQEKFITELKEWANNKSAQQFSSETIISTRANDPLWFQLTVTEESNRYYVTGRNISRRKQSEQRFRKQAKLTENIIQNLPGIFFIMNKEGRIKRWNNNLVDVTNRGPEETQNLPYTNFIAPKHHDKAEKALHKVFEDGHIRTELDFLSKDQKVTPILLVGFRYQTNDNTYVTGIGIDISDKKQALEELEQKEQKLKEALRIGKIGGWTWEIPDDELIWSDEVYHILGLDKEETKPTVELYFDLLPESEVERLEKLVEGIREGRGMKDIEHQMLKSDGSVIYVHQRGETHYDSEGNAIRVDGILQDVTARKKNEEKIKKALKEKEVLLSEVHHRVKNNLAIINSLLQLEMFNIENGKLKDILSKSQMRIHSMALIHETLYSWESFANISFGSYIKKLTTSLCDTFPEKSQNVDINLHTDDVSLNINQAIPCALVINELVTNSFNHAFPDSETGTVSIDLQGNDHAIDLTISDNGIGFDVPNALDNTNTLGLTLVKKLISQIDGDVDINAQNGTSFHITFTKTQSGGSSASYFP</sequence>
<dbReference type="PROSITE" id="PS50109">
    <property type="entry name" value="HIS_KIN"/>
    <property type="match status" value="1"/>
</dbReference>